<name>A0A9X1Z4A7_9PSED</name>
<feature type="transmembrane region" description="Helical" evidence="6">
    <location>
        <begin position="256"/>
        <end position="275"/>
    </location>
</feature>
<feature type="transmembrane region" description="Helical" evidence="6">
    <location>
        <begin position="170"/>
        <end position="189"/>
    </location>
</feature>
<accession>A0A9X1Z4A7</accession>
<gene>
    <name evidence="7" type="ORF">M1B34_27230</name>
</gene>
<dbReference type="GO" id="GO:0016020">
    <property type="term" value="C:membrane"/>
    <property type="evidence" value="ECO:0007669"/>
    <property type="project" value="UniProtKB-SubCell"/>
</dbReference>
<feature type="transmembrane region" description="Helical" evidence="6">
    <location>
        <begin position="80"/>
        <end position="100"/>
    </location>
</feature>
<dbReference type="InterPro" id="IPR036259">
    <property type="entry name" value="MFS_trans_sf"/>
</dbReference>
<feature type="transmembrane region" description="Helical" evidence="6">
    <location>
        <begin position="313"/>
        <end position="339"/>
    </location>
</feature>
<dbReference type="PANTHER" id="PTHR12778">
    <property type="entry name" value="SOLUTE CARRIER FAMILY 33 ACETYL-COA TRANSPORTER -RELATED"/>
    <property type="match status" value="1"/>
</dbReference>
<reference evidence="7 8" key="2">
    <citation type="journal article" date="2023" name="Plant Pathol.">
        <title>Dismantling and reorganizing Pseudomonas marginalis sensu#lato.</title>
        <authorList>
            <person name="Sawada H."/>
            <person name="Fujikawa T."/>
            <person name="Satou M."/>
        </authorList>
    </citation>
    <scope>NUCLEOTIDE SEQUENCE [LARGE SCALE GENOMIC DNA]</scope>
    <source>
        <strain evidence="7 8">MAFF 302030</strain>
    </source>
</reference>
<dbReference type="RefSeq" id="WP_268266739.1">
    <property type="nucleotide sequence ID" value="NZ_JALQCW010000082.1"/>
</dbReference>
<evidence type="ECO:0000256" key="1">
    <source>
        <dbReference type="ARBA" id="ARBA00004141"/>
    </source>
</evidence>
<feature type="transmembrane region" description="Helical" evidence="6">
    <location>
        <begin position="376"/>
        <end position="397"/>
    </location>
</feature>
<keyword evidence="5 6" id="KW-0472">Membrane</keyword>
<protein>
    <submittedName>
        <fullName evidence="7">MFS transporter</fullName>
    </submittedName>
</protein>
<feature type="transmembrane region" description="Helical" evidence="6">
    <location>
        <begin position="282"/>
        <end position="307"/>
    </location>
</feature>
<evidence type="ECO:0000256" key="5">
    <source>
        <dbReference type="ARBA" id="ARBA00023136"/>
    </source>
</evidence>
<dbReference type="InterPro" id="IPR011701">
    <property type="entry name" value="MFS"/>
</dbReference>
<sequence length="413" mass="43572">MNRRLEPGGWGRQLLFGWLHVALALPSIYLLLGLPLVMREQGWSGTEIGLFQLAGLPALGKVLLALPVQRYRAASGHYRAWAMGLCLLLALLLVLISQQGMAAPRLWLFGLALTASLLATWADIPVNALAIKLLPGAQQVRAGSIRSAALFLGAIVGGGVMLLVHSRWGWEAPFGLMAAVLLGALVLLWRLDEGHEAGAEVPRALPLLATWSGFFRQPGARLWSGVLLGGFPFVGAAWLYLKPLLLDRGMAMEQVAWVAGVGGGLVGALASLWAARLIRRWGLGLALPVFLGGALLALVGLGIAVYGQVSLPWLVLAALCLATAMGAVSTLVFGVMMALARDQRQAADYGLQASLFVLGRLLVPIAAGWFLDRGGYLGMLAGLSLGMLLVWLAVLAARGSLAPASSAEGRPQE</sequence>
<feature type="transmembrane region" description="Helical" evidence="6">
    <location>
        <begin position="351"/>
        <end position="370"/>
    </location>
</feature>
<evidence type="ECO:0000313" key="8">
    <source>
        <dbReference type="Proteomes" id="UP001155059"/>
    </source>
</evidence>
<keyword evidence="4 6" id="KW-1133">Transmembrane helix</keyword>
<evidence type="ECO:0000256" key="3">
    <source>
        <dbReference type="ARBA" id="ARBA00022692"/>
    </source>
</evidence>
<dbReference type="AlphaFoldDB" id="A0A9X1Z4A7"/>
<feature type="transmembrane region" description="Helical" evidence="6">
    <location>
        <begin position="14"/>
        <end position="38"/>
    </location>
</feature>
<dbReference type="Gene3D" id="1.20.1250.20">
    <property type="entry name" value="MFS general substrate transporter like domains"/>
    <property type="match status" value="1"/>
</dbReference>
<evidence type="ECO:0000256" key="4">
    <source>
        <dbReference type="ARBA" id="ARBA00022989"/>
    </source>
</evidence>
<dbReference type="PANTHER" id="PTHR12778:SF10">
    <property type="entry name" value="MAJOR FACILITATOR SUPERFAMILY DOMAIN-CONTAINING PROTEIN 3"/>
    <property type="match status" value="1"/>
</dbReference>
<keyword evidence="3 6" id="KW-0812">Transmembrane</keyword>
<reference evidence="7 8" key="1">
    <citation type="journal article" date="2022" name="Int. J. Syst. Evol. Microbiol.">
        <title>Pseudomonas aegrilactucae sp. nov. and Pseudomonas morbosilactucae sp. nov., pathogens causing bacterial rot of lettuce in Japan.</title>
        <authorList>
            <person name="Sawada H."/>
            <person name="Fujikawa T."/>
            <person name="Satou M."/>
        </authorList>
    </citation>
    <scope>NUCLEOTIDE SEQUENCE [LARGE SCALE GENOMIC DNA]</scope>
    <source>
        <strain evidence="7 8">MAFF 302030</strain>
    </source>
</reference>
<dbReference type="GO" id="GO:0022857">
    <property type="term" value="F:transmembrane transporter activity"/>
    <property type="evidence" value="ECO:0007669"/>
    <property type="project" value="InterPro"/>
</dbReference>
<feature type="transmembrane region" description="Helical" evidence="6">
    <location>
        <begin position="106"/>
        <end position="131"/>
    </location>
</feature>
<dbReference type="EMBL" id="JALQCW010000082">
    <property type="protein sequence ID" value="MCK9801265.1"/>
    <property type="molecule type" value="Genomic_DNA"/>
</dbReference>
<comment type="subcellular location">
    <subcellularLocation>
        <location evidence="1">Membrane</location>
        <topology evidence="1">Multi-pass membrane protein</topology>
    </subcellularLocation>
</comment>
<feature type="transmembrane region" description="Helical" evidence="6">
    <location>
        <begin position="143"/>
        <end position="164"/>
    </location>
</feature>
<feature type="transmembrane region" description="Helical" evidence="6">
    <location>
        <begin position="50"/>
        <end position="68"/>
    </location>
</feature>
<evidence type="ECO:0000313" key="7">
    <source>
        <dbReference type="EMBL" id="MCK9801265.1"/>
    </source>
</evidence>
<evidence type="ECO:0000256" key="6">
    <source>
        <dbReference type="SAM" id="Phobius"/>
    </source>
</evidence>
<feature type="transmembrane region" description="Helical" evidence="6">
    <location>
        <begin position="222"/>
        <end position="241"/>
    </location>
</feature>
<comment type="caution">
    <text evidence="7">The sequence shown here is derived from an EMBL/GenBank/DDBJ whole genome shotgun (WGS) entry which is preliminary data.</text>
</comment>
<evidence type="ECO:0000256" key="2">
    <source>
        <dbReference type="ARBA" id="ARBA00022448"/>
    </source>
</evidence>
<organism evidence="7 8">
    <name type="scientific">Pseudomonas morbosilactucae</name>
    <dbReference type="NCBI Taxonomy" id="2938197"/>
    <lineage>
        <taxon>Bacteria</taxon>
        <taxon>Pseudomonadati</taxon>
        <taxon>Pseudomonadota</taxon>
        <taxon>Gammaproteobacteria</taxon>
        <taxon>Pseudomonadales</taxon>
        <taxon>Pseudomonadaceae</taxon>
        <taxon>Pseudomonas</taxon>
    </lineage>
</organism>
<dbReference type="Pfam" id="PF07690">
    <property type="entry name" value="MFS_1"/>
    <property type="match status" value="1"/>
</dbReference>
<dbReference type="SUPFAM" id="SSF103473">
    <property type="entry name" value="MFS general substrate transporter"/>
    <property type="match status" value="1"/>
</dbReference>
<proteinExistence type="predicted"/>
<dbReference type="InterPro" id="IPR004752">
    <property type="entry name" value="AmpG_permease/AT-1"/>
</dbReference>
<dbReference type="Proteomes" id="UP001155059">
    <property type="component" value="Unassembled WGS sequence"/>
</dbReference>
<keyword evidence="2" id="KW-0813">Transport</keyword>